<evidence type="ECO:0000313" key="2">
    <source>
        <dbReference type="Proteomes" id="UP000642938"/>
    </source>
</evidence>
<dbReference type="Proteomes" id="UP000642938">
    <property type="component" value="Unassembled WGS sequence"/>
</dbReference>
<name>A0ABQ1XQP2_9SPHI</name>
<proteinExistence type="predicted"/>
<keyword evidence="2" id="KW-1185">Reference proteome</keyword>
<dbReference type="RefSeq" id="WP_183759548.1">
    <property type="nucleotide sequence ID" value="NZ_BMHZ01000002.1"/>
</dbReference>
<evidence type="ECO:0000313" key="1">
    <source>
        <dbReference type="EMBL" id="GGH00581.1"/>
    </source>
</evidence>
<comment type="caution">
    <text evidence="1">The sequence shown here is derived from an EMBL/GenBank/DDBJ whole genome shotgun (WGS) entry which is preliminary data.</text>
</comment>
<reference evidence="2" key="1">
    <citation type="journal article" date="2019" name="Int. J. Syst. Evol. Microbiol.">
        <title>The Global Catalogue of Microorganisms (GCM) 10K type strain sequencing project: providing services to taxonomists for standard genome sequencing and annotation.</title>
        <authorList>
            <consortium name="The Broad Institute Genomics Platform"/>
            <consortium name="The Broad Institute Genome Sequencing Center for Infectious Disease"/>
            <person name="Wu L."/>
            <person name="Ma J."/>
        </authorList>
    </citation>
    <scope>NUCLEOTIDE SEQUENCE [LARGE SCALE GENOMIC DNA]</scope>
    <source>
        <strain evidence="2">CGMCC 1.15287</strain>
    </source>
</reference>
<accession>A0ABQ1XQP2</accession>
<evidence type="ECO:0008006" key="3">
    <source>
        <dbReference type="Google" id="ProtNLM"/>
    </source>
</evidence>
<organism evidence="1 2">
    <name type="scientific">Pedobacter zeae</name>
    <dbReference type="NCBI Taxonomy" id="1737356"/>
    <lineage>
        <taxon>Bacteria</taxon>
        <taxon>Pseudomonadati</taxon>
        <taxon>Bacteroidota</taxon>
        <taxon>Sphingobacteriia</taxon>
        <taxon>Sphingobacteriales</taxon>
        <taxon>Sphingobacteriaceae</taxon>
        <taxon>Pedobacter</taxon>
    </lineage>
</organism>
<gene>
    <name evidence="1" type="ORF">GCM10007422_13930</name>
</gene>
<sequence length="2192" mass="243101">MGYTLINKTKFIAKFLLVLWLIQIFQPLSVYALTSGPAQPEAQSFQPVGVSDMVDLFSGDFKYNIPLMDVDGYPINLNYQSGVGIDDEASWVGLGWNLNVGSINRQLRGIPDDFSGDTLVTEQYTKPKITVGGKLTAKVEFFGKNTAFRKGGGGLNGSLTFGVFSDNYTGIGAEIGANAGMSFSLVNDRQLTAGLGIGILSSTASGVDITPNASLSIHAGKEEKFIVNAGYTSSLGYNSRSGLKTLSFGKSFITYNTSSSISYNTEPIMPKVQVPYTSEYGSFSVDVGGTVFGVYASAGGTGYKNVRYISNGGNFRNLEYGYLYAERGKNQKKALHDFIREKDNPVIPELPNLALPIATPDVFAYNSQAGSGQFRLYRGGTGIYFDNEVADNSRVTSIGGDIGIGAYAHGGITAFNQSTSNVTRKWTNDNNYLKNGDFQDEPTTDPARQHVFFKDAEDKNIEDSAMVSKIHGSTPLSISTSSKTASSSFNTVSNFNSNVSLPANEKIEKDKRQVQRTSISYLTGAEASNGGLNKYIETYSFIDGQNFDPRYSESIRTNTGRTDGIHKPHHISEITVTNASGQRMVYGVPVYNKRQEEISFAVNNAGNNGTGKVDVPLNGNEINHNQGVDNYYHKDVQPAYAYSYLISGILSPDYVDKTGDGISLDDNGTGIKFNYSKIDSYKWRTPFGNKKNGDTHVSEGSLNRALLADPDDDKGSIVYGEKEIYYVHSIESKTKVAYFITEDRLDGLGVTDWRGSLDVGTRQKCLKEIRLYSKENLSKPIKVVKFEYGYDLCPGTPNSIASGGGKLTLKKVWFEYGNTHKGQYHPYIFTYNSKINGTDIPYGTMMTDRWGNYKNQTNPGNLTNEEYPYATQDKAYADQAAGLWHLSNIELPSGGNIGVVYEADDYAYVQNKHAAVMVPYSFSDGTTLANPNAIIQLSVDSDPPLGQDQTQWFKNTYLNGSDYIYTKSQINVSTTNAPSSNNGIDFVSAYCKVTSVNVNSGIAKLSLEQIAEGGPMTNPIRFAAWQKMKNEYPKFAYPGYQNRVGDNQNTGVAAAVSAVMNAAGNLKELRENFYQKAERKGYCSTVESGKSFARISLAAKAKLGGGARVKQVTIKDEWDVLTGTNAPKGVYGQSYEYTTTSVNGKTISSGVATYEPSIGNDENALKQPVPYVQKIKGTINNYFELEAPFGESLYPSPSVGYSKVTIKDLEAGGSLPSNQIPKTGYVVNEFYTAKDFPVRVNILPLAKYNPKPQNSYSLIQTSSVEEMVLSQGYSIELNDMHGKPKTIRVFNSSSADVSSTEYNYQVDDPDAVEKRLNNNVSIVEPSGNVKKGIIGRDIEFYTDFREQETNNSGQAVNLGVDVIPFFLAPIPIPHFPINNNNEYKLFRSACAVKVVQTNGLIKNVVKKENGSSISVENVAYDGVTGEALLTKTQNEFNKDYYSLNLPAYWAYRKMGGAYQNQGMILKNVSLNNLYEINDAYWSLLTQGDELVNIASGEHYWAVDNRSLIVNSSPSHPEYLDLQLLEPTKLLIDRRGKLLKSITGTGNARTFKVVRSGYRNLLSAGTESIVSLNNPIKNNKLNINGDLSQMKVLSASLTTYDDEWPVDALGQVTDRIENTSSVFNFRIAGYNSEHGRSGSRFYNPCDAEGDSFNAPCGNPDYYHFSNDYLNSRLINIGIWPDTNIPASLAEPLGFTSTFDAPVSKYYFIGFAGDDRIKITIDNNVLQPTVNFPETYEYWTIVPVYLAAGTHKIEVEGYNIPNAYNNWTNNPGSIGVEIYRDDIQNVLAASSVNVPATIFSTSSLAYNNDIQSFRTVNGLKTWHFTYSTFYNPFVQGIKGNWRPNAQKVYQENRAYDNIFTLGKKGMNTANSGYIKTFSSYWNFGGFWNSVIENPSTSKWITSNTITQYDKYGQELENKDALNRYSAASFDFKGELPAAVASNTRNREIYVNSFEDRGRHVLVPDTNVVKEFVSKPYNQPLYWSISNSYSHSGNYSLALTTDGIVLSTIKHNKEQKTMPYLTRNNNGEFNLLNNYGLLPRGFEPVQGNEYVFNVWVKDNQPTNKSVNISAYYQVPYYNYSYPVTLNFKAVVEGWKLLEGRIDTKVNGYSKMDLVLKANYNGIYIDDIRIHPKDAHLKSYAYDSRNFKLMAELDENAFATFYEYDDEGSLIRVKKETERGIATIKENRSSYRKKNL</sequence>
<protein>
    <recommendedName>
        <fullName evidence="3">PA14 domain-containing protein</fullName>
    </recommendedName>
</protein>
<dbReference type="EMBL" id="BMHZ01000002">
    <property type="protein sequence ID" value="GGH00581.1"/>
    <property type="molecule type" value="Genomic_DNA"/>
</dbReference>